<dbReference type="Pfam" id="PF08044">
    <property type="entry name" value="DUF1707"/>
    <property type="match status" value="1"/>
</dbReference>
<dbReference type="InterPro" id="IPR024425">
    <property type="entry name" value="LiaF-like_C"/>
</dbReference>
<protein>
    <submittedName>
        <fullName evidence="3">Uncharacterized protein</fullName>
    </submittedName>
</protein>
<dbReference type="Proteomes" id="UP000194841">
    <property type="component" value="Unassembled WGS sequence"/>
</dbReference>
<dbReference type="RefSeq" id="WP_086742921.1">
    <property type="nucleotide sequence ID" value="NZ_MWPV01000001.1"/>
</dbReference>
<organism evidence="3 4">
    <name type="scientific">Pseudoalteromonas ulvae</name>
    <dbReference type="NCBI Taxonomy" id="107327"/>
    <lineage>
        <taxon>Bacteria</taxon>
        <taxon>Pseudomonadati</taxon>
        <taxon>Pseudomonadota</taxon>
        <taxon>Gammaproteobacteria</taxon>
        <taxon>Alteromonadales</taxon>
        <taxon>Pseudoalteromonadaceae</taxon>
        <taxon>Pseudoalteromonas</taxon>
    </lineage>
</organism>
<name>A0A244CVC8_PSEDV</name>
<dbReference type="EMBL" id="MWPV01000001">
    <property type="protein sequence ID" value="OUL59531.1"/>
    <property type="molecule type" value="Genomic_DNA"/>
</dbReference>
<evidence type="ECO:0000313" key="3">
    <source>
        <dbReference type="EMBL" id="OUL59531.1"/>
    </source>
</evidence>
<accession>A0A244CVC8</accession>
<dbReference type="OrthoDB" id="3625082at2"/>
<dbReference type="InterPro" id="IPR012551">
    <property type="entry name" value="DUF1707_SHOCT-like"/>
</dbReference>
<dbReference type="AlphaFoldDB" id="A0A244CVC8"/>
<feature type="domain" description="Cell wall-active antibiotics response LiaF-like C-terminal" evidence="2">
    <location>
        <begin position="101"/>
        <end position="164"/>
    </location>
</feature>
<evidence type="ECO:0000259" key="2">
    <source>
        <dbReference type="Pfam" id="PF09922"/>
    </source>
</evidence>
<evidence type="ECO:0000259" key="1">
    <source>
        <dbReference type="Pfam" id="PF08044"/>
    </source>
</evidence>
<proteinExistence type="predicted"/>
<dbReference type="Pfam" id="PF09922">
    <property type="entry name" value="LiaF-like_C"/>
    <property type="match status" value="1"/>
</dbReference>
<comment type="caution">
    <text evidence="3">The sequence shown here is derived from an EMBL/GenBank/DDBJ whole genome shotgun (WGS) entry which is preliminary data.</text>
</comment>
<reference evidence="3 4" key="1">
    <citation type="submission" date="2017-02" db="EMBL/GenBank/DDBJ databases">
        <title>Pseudoalteromonas ulvae TC14 Genome.</title>
        <authorList>
            <person name="Molmeret M."/>
        </authorList>
    </citation>
    <scope>NUCLEOTIDE SEQUENCE [LARGE SCALE GENOMIC DNA]</scope>
    <source>
        <strain evidence="3">TC14</strain>
    </source>
</reference>
<dbReference type="PANTHER" id="PTHR40763:SF5">
    <property type="entry name" value="MEMBRANE PROTEIN"/>
    <property type="match status" value="1"/>
</dbReference>
<keyword evidence="4" id="KW-1185">Reference proteome</keyword>
<evidence type="ECO:0000313" key="4">
    <source>
        <dbReference type="Proteomes" id="UP000194841"/>
    </source>
</evidence>
<gene>
    <name evidence="3" type="ORF">B1199_04500</name>
</gene>
<sequence length="214" mass="23999">MTVKVEDRPIETLRQETIDQLILNYSHGILSNEAFERRLDQAMATQNHQELEALVSDLTLKTDPLYTERKEQRFNTQYSDHPAEEAENIINVFGGTKRSGLWQVPKTINVFSLFGGSEIDFSNAVFTGPNVTIKAKSIFGGEAIYVPENVNVVTKTFCIFGGISNKAPSIYNRQAPTITIEGFVLFGGIDISIKRTVKEKFVAFANELKSMFHS</sequence>
<dbReference type="PANTHER" id="PTHR40763">
    <property type="entry name" value="MEMBRANE PROTEIN-RELATED"/>
    <property type="match status" value="1"/>
</dbReference>
<feature type="domain" description="DUF1707" evidence="1">
    <location>
        <begin position="14"/>
        <end position="58"/>
    </location>
</feature>